<dbReference type="Gene3D" id="1.10.150.240">
    <property type="entry name" value="Putative phosphatase, domain 2"/>
    <property type="match status" value="1"/>
</dbReference>
<dbReference type="SUPFAM" id="SSF56784">
    <property type="entry name" value="HAD-like"/>
    <property type="match status" value="1"/>
</dbReference>
<dbReference type="InterPro" id="IPR036412">
    <property type="entry name" value="HAD-like_sf"/>
</dbReference>
<evidence type="ECO:0000313" key="2">
    <source>
        <dbReference type="Proteomes" id="UP000051010"/>
    </source>
</evidence>
<dbReference type="Pfam" id="PF13419">
    <property type="entry name" value="HAD_2"/>
    <property type="match status" value="1"/>
</dbReference>
<accession>A0A0R1YRW0</accession>
<dbReference type="SFLD" id="SFLDS00003">
    <property type="entry name" value="Haloacid_Dehalogenase"/>
    <property type="match status" value="1"/>
</dbReference>
<dbReference type="RefSeq" id="WP_054733354.1">
    <property type="nucleotide sequence ID" value="NZ_AZFZ01000011.1"/>
</dbReference>
<dbReference type="Proteomes" id="UP000051010">
    <property type="component" value="Unassembled WGS sequence"/>
</dbReference>
<dbReference type="PATRIC" id="fig|1423786.4.peg.254"/>
<dbReference type="InterPro" id="IPR023198">
    <property type="entry name" value="PGP-like_dom2"/>
</dbReference>
<dbReference type="SFLD" id="SFLDG01129">
    <property type="entry name" value="C1.5:_HAD__Beta-PGM__Phosphata"/>
    <property type="match status" value="1"/>
</dbReference>
<sequence length="210" mass="23513">MEKVIAFDLDGTVAETFPVIFDSFRKTVHEYTDKWVSNQVILKTFGTNEVSILKELIPDYSEDVLKSFHENYRRAHLSLRKPFEGIDDLIRTLHDRDVKTPMITHKGEQSLQASLDALSLDDAFSPILAGTPNDADKSHQFEKVLAELNVPASEMAYIGDAPSDITACQEAGITCYSAAWSINAKKDDLEKLNPGNVFESVADLKDRLIH</sequence>
<dbReference type="InterPro" id="IPR041492">
    <property type="entry name" value="HAD_2"/>
</dbReference>
<evidence type="ECO:0000313" key="1">
    <source>
        <dbReference type="EMBL" id="KRM44613.1"/>
    </source>
</evidence>
<comment type="caution">
    <text evidence="1">The sequence shown here is derived from an EMBL/GenBank/DDBJ whole genome shotgun (WGS) entry which is preliminary data.</text>
</comment>
<dbReference type="EMBL" id="AZFZ01000011">
    <property type="protein sequence ID" value="KRM44613.1"/>
    <property type="molecule type" value="Genomic_DNA"/>
</dbReference>
<name>A0A0R1YRW0_9LACO</name>
<dbReference type="InterPro" id="IPR023214">
    <property type="entry name" value="HAD_sf"/>
</dbReference>
<reference evidence="1 2" key="1">
    <citation type="journal article" date="2015" name="Genome Announc.">
        <title>Expanding the biotechnology potential of lactobacilli through comparative genomics of 213 strains and associated genera.</title>
        <authorList>
            <person name="Sun Z."/>
            <person name="Harris H.M."/>
            <person name="McCann A."/>
            <person name="Guo C."/>
            <person name="Argimon S."/>
            <person name="Zhang W."/>
            <person name="Yang X."/>
            <person name="Jeffery I.B."/>
            <person name="Cooney J.C."/>
            <person name="Kagawa T.F."/>
            <person name="Liu W."/>
            <person name="Song Y."/>
            <person name="Salvetti E."/>
            <person name="Wrobel A."/>
            <person name="Rasinkangas P."/>
            <person name="Parkhill J."/>
            <person name="Rea M.C."/>
            <person name="O'Sullivan O."/>
            <person name="Ritari J."/>
            <person name="Douillard F.P."/>
            <person name="Paul Ross R."/>
            <person name="Yang R."/>
            <person name="Briner A.E."/>
            <person name="Felis G.E."/>
            <person name="de Vos W.M."/>
            <person name="Barrangou R."/>
            <person name="Klaenhammer T.R."/>
            <person name="Caufield P.W."/>
            <person name="Cui Y."/>
            <person name="Zhang H."/>
            <person name="O'Toole P.W."/>
        </authorList>
    </citation>
    <scope>NUCLEOTIDE SEQUENCE [LARGE SCALE GENOMIC DNA]</scope>
    <source>
        <strain evidence="1 2">DSM 18390</strain>
    </source>
</reference>
<dbReference type="PANTHER" id="PTHR43434">
    <property type="entry name" value="PHOSPHOGLYCOLATE PHOSPHATASE"/>
    <property type="match status" value="1"/>
</dbReference>
<dbReference type="Gene3D" id="3.40.50.1000">
    <property type="entry name" value="HAD superfamily/HAD-like"/>
    <property type="match status" value="1"/>
</dbReference>
<dbReference type="InterPro" id="IPR050155">
    <property type="entry name" value="HAD-like_hydrolase_sf"/>
</dbReference>
<dbReference type="GO" id="GO:0008967">
    <property type="term" value="F:phosphoglycolate phosphatase activity"/>
    <property type="evidence" value="ECO:0007669"/>
    <property type="project" value="TreeGrafter"/>
</dbReference>
<dbReference type="AlphaFoldDB" id="A0A0R1YRW0"/>
<protein>
    <submittedName>
        <fullName evidence="1">Haloacid dehalogenase-like hydrolase</fullName>
    </submittedName>
</protein>
<keyword evidence="1" id="KW-0378">Hydrolase</keyword>
<proteinExistence type="predicted"/>
<dbReference type="PANTHER" id="PTHR43434:SF1">
    <property type="entry name" value="PHOSPHOGLYCOLATE PHOSPHATASE"/>
    <property type="match status" value="1"/>
</dbReference>
<organism evidence="1 2">
    <name type="scientific">Lentilactobacillus parafarraginis DSM 18390 = JCM 14109</name>
    <dbReference type="NCBI Taxonomy" id="1423786"/>
    <lineage>
        <taxon>Bacteria</taxon>
        <taxon>Bacillati</taxon>
        <taxon>Bacillota</taxon>
        <taxon>Bacilli</taxon>
        <taxon>Lactobacillales</taxon>
        <taxon>Lactobacillaceae</taxon>
        <taxon>Lentilactobacillus</taxon>
    </lineage>
</organism>
<dbReference type="GO" id="GO:0005829">
    <property type="term" value="C:cytosol"/>
    <property type="evidence" value="ECO:0007669"/>
    <property type="project" value="TreeGrafter"/>
</dbReference>
<gene>
    <name evidence="1" type="ORF">FD47_GL000251</name>
</gene>
<dbReference type="GO" id="GO:0006281">
    <property type="term" value="P:DNA repair"/>
    <property type="evidence" value="ECO:0007669"/>
    <property type="project" value="TreeGrafter"/>
</dbReference>